<protein>
    <submittedName>
        <fullName evidence="1">Uncharacterized protein</fullName>
    </submittedName>
</protein>
<evidence type="ECO:0000313" key="2">
    <source>
        <dbReference type="Proteomes" id="UP000801864"/>
    </source>
</evidence>
<reference evidence="1 2" key="1">
    <citation type="submission" date="2018-06" db="EMBL/GenBank/DDBJ databases">
        <title>Genome analysis of cellulolytic fungus Trichoderma lentiforme CFAM-422.</title>
        <authorList>
            <person name="Steindorff A.S."/>
            <person name="Formighieri E.F."/>
            <person name="Midorikawa G.E.O."/>
            <person name="Tamietti M.S."/>
            <person name="Ramos E.Z."/>
            <person name="Silva A.S."/>
            <person name="Bon E.P.S."/>
            <person name="Mendes T.D."/>
            <person name="Damaso M.C.T."/>
            <person name="Favaro L.C.L."/>
        </authorList>
    </citation>
    <scope>NUCLEOTIDE SEQUENCE [LARGE SCALE GENOMIC DNA]</scope>
    <source>
        <strain evidence="1 2">CFAM-422</strain>
    </source>
</reference>
<proteinExistence type="predicted"/>
<comment type="caution">
    <text evidence="1">The sequence shown here is derived from an EMBL/GenBank/DDBJ whole genome shotgun (WGS) entry which is preliminary data.</text>
</comment>
<dbReference type="AlphaFoldDB" id="A0A9P4XKK2"/>
<evidence type="ECO:0000313" key="1">
    <source>
        <dbReference type="EMBL" id="KAF3074959.1"/>
    </source>
</evidence>
<sequence length="59" mass="6415">MANGNANWPFSVAGPARALDSIQIQPEAPKPIYLEVPDRRFIHSAVSLHFTGPGITNED</sequence>
<name>A0A9P4XKK2_9HYPO</name>
<gene>
    <name evidence="1" type="ORF">CFAM422_003122</name>
</gene>
<dbReference type="EMBL" id="QLNT01000004">
    <property type="protein sequence ID" value="KAF3074959.1"/>
    <property type="molecule type" value="Genomic_DNA"/>
</dbReference>
<accession>A0A9P4XKK2</accession>
<dbReference type="Proteomes" id="UP000801864">
    <property type="component" value="Unassembled WGS sequence"/>
</dbReference>
<organism evidence="1 2">
    <name type="scientific">Trichoderma lentiforme</name>
    <dbReference type="NCBI Taxonomy" id="1567552"/>
    <lineage>
        <taxon>Eukaryota</taxon>
        <taxon>Fungi</taxon>
        <taxon>Dikarya</taxon>
        <taxon>Ascomycota</taxon>
        <taxon>Pezizomycotina</taxon>
        <taxon>Sordariomycetes</taxon>
        <taxon>Hypocreomycetidae</taxon>
        <taxon>Hypocreales</taxon>
        <taxon>Hypocreaceae</taxon>
        <taxon>Trichoderma</taxon>
    </lineage>
</organism>
<keyword evidence="2" id="KW-1185">Reference proteome</keyword>